<evidence type="ECO:0000256" key="1">
    <source>
        <dbReference type="ARBA" id="ARBA00008235"/>
    </source>
</evidence>
<keyword evidence="5" id="KW-0805">Transcription regulation</keyword>
<dbReference type="FunFam" id="3.30.450.270:FF:000001">
    <property type="entry name" value="Phytochrome"/>
    <property type="match status" value="1"/>
</dbReference>
<dbReference type="Proteomes" id="UP000464620">
    <property type="component" value="Chromosome B09"/>
</dbReference>
<evidence type="ECO:0000259" key="9">
    <source>
        <dbReference type="PROSITE" id="PS50046"/>
    </source>
</evidence>
<evidence type="ECO:0000256" key="7">
    <source>
        <dbReference type="ARBA" id="ARBA00023170"/>
    </source>
</evidence>
<evidence type="ECO:0000256" key="2">
    <source>
        <dbReference type="ARBA" id="ARBA00022543"/>
    </source>
</evidence>
<dbReference type="Pfam" id="PF01590">
    <property type="entry name" value="GAF"/>
    <property type="match status" value="1"/>
</dbReference>
<dbReference type="InterPro" id="IPR043150">
    <property type="entry name" value="Phytochrome_PHY_sf"/>
</dbReference>
<reference evidence="13 14" key="1">
    <citation type="submission" date="2019-01" db="EMBL/GenBank/DDBJ databases">
        <title>Sequencing of cultivated peanut Arachis hypogaea provides insights into genome evolution and oil improvement.</title>
        <authorList>
            <person name="Chen X."/>
        </authorList>
    </citation>
    <scope>NUCLEOTIDE SEQUENCE [LARGE SCALE GENOMIC DNA]</scope>
    <source>
        <strain evidence="14">cv. Fuhuasheng</strain>
        <strain evidence="13">GDAAS-fuhuasheng2018</strain>
        <tissue evidence="13">Leaves</tissue>
    </source>
</reference>
<dbReference type="GO" id="GO:0000155">
    <property type="term" value="F:phosphorelay sensor kinase activity"/>
    <property type="evidence" value="ECO:0007669"/>
    <property type="project" value="InterPro"/>
</dbReference>
<dbReference type="GO" id="GO:0009881">
    <property type="term" value="F:photoreceptor activity"/>
    <property type="evidence" value="ECO:0007669"/>
    <property type="project" value="UniProtKB-KW"/>
</dbReference>
<dbReference type="PROSITE" id="PS50046">
    <property type="entry name" value="PHYTOCHROME_2"/>
    <property type="match status" value="1"/>
</dbReference>
<dbReference type="InterPro" id="IPR005467">
    <property type="entry name" value="His_kinase_dom"/>
</dbReference>
<feature type="domain" description="Phytochrome chromophore attachment site" evidence="9">
    <location>
        <begin position="218"/>
        <end position="391"/>
    </location>
</feature>
<feature type="region of interest" description="Disordered" evidence="8">
    <location>
        <begin position="37"/>
        <end position="63"/>
    </location>
</feature>
<dbReference type="EMBL" id="SDMP01000019">
    <property type="protein sequence ID" value="RYQ89655.1"/>
    <property type="molecule type" value="Genomic_DNA"/>
</dbReference>
<dbReference type="InterPro" id="IPR035965">
    <property type="entry name" value="PAS-like_dom_sf"/>
</dbReference>
<dbReference type="InterPro" id="IPR029016">
    <property type="entry name" value="GAF-like_dom_sf"/>
</dbReference>
<dbReference type="EMBL" id="CP031001">
    <property type="protein sequence ID" value="QHN77145.1"/>
    <property type="molecule type" value="Genomic_DNA"/>
</dbReference>
<accession>A0A444XJ18</accession>
<reference evidence="12 15" key="2">
    <citation type="submission" date="2020-01" db="EMBL/GenBank/DDBJ databases">
        <title>Genome sequence of Arachis hypogaea, cultivar Shitouqi.</title>
        <authorList>
            <person name="Zhuang W."/>
            <person name="Chen H."/>
            <person name="Varshney R."/>
            <person name="Wang D."/>
            <person name="Ming R."/>
        </authorList>
    </citation>
    <scope>NUCLEOTIDE SEQUENCE [LARGE SCALE GENOMIC DNA]</scope>
    <source>
        <tissue evidence="12">Young leaf</tissue>
    </source>
</reference>
<evidence type="ECO:0000313" key="15">
    <source>
        <dbReference type="Proteomes" id="UP000464620"/>
    </source>
</evidence>
<feature type="domain" description="PAS" evidence="11">
    <location>
        <begin position="750"/>
        <end position="802"/>
    </location>
</feature>
<feature type="compositionally biased region" description="Low complexity" evidence="8">
    <location>
        <begin position="1"/>
        <end position="14"/>
    </location>
</feature>
<dbReference type="Pfam" id="PF00512">
    <property type="entry name" value="HisKA"/>
    <property type="match status" value="1"/>
</dbReference>
<organism evidence="13 14">
    <name type="scientific">Arachis hypogaea</name>
    <name type="common">Peanut</name>
    <dbReference type="NCBI Taxonomy" id="3818"/>
    <lineage>
        <taxon>Eukaryota</taxon>
        <taxon>Viridiplantae</taxon>
        <taxon>Streptophyta</taxon>
        <taxon>Embryophyta</taxon>
        <taxon>Tracheophyta</taxon>
        <taxon>Spermatophyta</taxon>
        <taxon>Magnoliopsida</taxon>
        <taxon>eudicotyledons</taxon>
        <taxon>Gunneridae</taxon>
        <taxon>Pentapetalae</taxon>
        <taxon>rosids</taxon>
        <taxon>fabids</taxon>
        <taxon>Fabales</taxon>
        <taxon>Fabaceae</taxon>
        <taxon>Papilionoideae</taxon>
        <taxon>50 kb inversion clade</taxon>
        <taxon>dalbergioids sensu lato</taxon>
        <taxon>Dalbergieae</taxon>
        <taxon>Pterocarpus clade</taxon>
        <taxon>Arachis</taxon>
    </lineage>
</organism>
<keyword evidence="6" id="KW-0804">Transcription</keyword>
<feature type="compositionally biased region" description="Low complexity" evidence="8">
    <location>
        <begin position="37"/>
        <end position="48"/>
    </location>
</feature>
<keyword evidence="3" id="KW-0716">Sensory transduction</keyword>
<evidence type="ECO:0000313" key="13">
    <source>
        <dbReference type="EMBL" id="RYQ89655.1"/>
    </source>
</evidence>
<dbReference type="PANTHER" id="PTHR47876:SF3">
    <property type="entry name" value="PHYTOCHROME 1"/>
    <property type="match status" value="1"/>
</dbReference>
<dbReference type="InterPro" id="IPR003018">
    <property type="entry name" value="GAF"/>
</dbReference>
<dbReference type="GO" id="GO:0009584">
    <property type="term" value="P:detection of visible light"/>
    <property type="evidence" value="ECO:0007669"/>
    <property type="project" value="InterPro"/>
</dbReference>
<evidence type="ECO:0000256" key="3">
    <source>
        <dbReference type="ARBA" id="ARBA00022606"/>
    </source>
</evidence>
<dbReference type="CDD" id="cd00130">
    <property type="entry name" value="PAS"/>
    <property type="match status" value="2"/>
</dbReference>
<dbReference type="GO" id="GO:0006355">
    <property type="term" value="P:regulation of DNA-templated transcription"/>
    <property type="evidence" value="ECO:0007669"/>
    <property type="project" value="InterPro"/>
</dbReference>
<protein>
    <submittedName>
        <fullName evidence="12">Phytochrome type A</fullName>
    </submittedName>
</protein>
<dbReference type="PROSITE" id="PS50112">
    <property type="entry name" value="PAS"/>
    <property type="match status" value="2"/>
</dbReference>
<dbReference type="Gene3D" id="3.30.450.20">
    <property type="entry name" value="PAS domain"/>
    <property type="match status" value="3"/>
</dbReference>
<keyword evidence="14" id="KW-1185">Reference proteome</keyword>
<dbReference type="InterPro" id="IPR003661">
    <property type="entry name" value="HisK_dim/P_dom"/>
</dbReference>
<dbReference type="SUPFAM" id="SSF55785">
    <property type="entry name" value="PYP-like sensor domain (PAS domain)"/>
    <property type="match status" value="3"/>
</dbReference>
<dbReference type="InterPro" id="IPR001294">
    <property type="entry name" value="Phytochrome"/>
</dbReference>
<dbReference type="SMART" id="SM00091">
    <property type="entry name" value="PAS"/>
    <property type="match status" value="2"/>
</dbReference>
<feature type="domain" description="Histidine kinase" evidence="10">
    <location>
        <begin position="901"/>
        <end position="1055"/>
    </location>
</feature>
<dbReference type="Pfam" id="PF08446">
    <property type="entry name" value="PAS_2"/>
    <property type="match status" value="1"/>
</dbReference>
<dbReference type="AlphaFoldDB" id="A0A444XJ18"/>
<evidence type="ECO:0000259" key="11">
    <source>
        <dbReference type="PROSITE" id="PS50112"/>
    </source>
</evidence>
<dbReference type="NCBIfam" id="TIGR00229">
    <property type="entry name" value="sensory_box"/>
    <property type="match status" value="1"/>
</dbReference>
<dbReference type="PROSITE" id="PS50109">
    <property type="entry name" value="HIS_KIN"/>
    <property type="match status" value="1"/>
</dbReference>
<dbReference type="SUPFAM" id="SSF55781">
    <property type="entry name" value="GAF domain-like"/>
    <property type="match status" value="2"/>
</dbReference>
<name>A0A444XJ18_ARAHY</name>
<dbReference type="InterPro" id="IPR013516">
    <property type="entry name" value="Phyto_chromo_BS"/>
</dbReference>
<sequence>MSSSRPSQSSSNSGRSRHSARIIAQTTVDAKLHASFEESGSSFDYSSSVRASGSADGENQPRTDKVTTAYLHHIQKGKMIQPFGCLLALDEKTCKVIAYSENAPEMLTMASHAVPSVGDHPALGIGTDIRTIFTAPSASALQKALGFGEVHLLNPILVHCKTSGKPFYAILHRVTGSLIIDFEPVKPYEVPMTAAGALQSYKLAAKAITRLQSLPSGSMERLCDTMVQEVFELTGYDRVMAYKFHEDDHGEVIAELTKPGLEPYLGLHYPSTDIPQAARFLFLKNKVRMIVDCHAKHVKVVQDEKLPFDLTLCGSTLRAPHSCHLQYMSNMDSIASLVMAVIVNDSDEDADNSDAVQPQKRKRLWGLVVCHNTTPRFVPFPLRYACEFLTQVFAIHVNREIELEYQITEKNILRTQTLLCDMLMRDAPLGIVSQSPNIMDLVKCDGASLLYKNKVWRLGVTPTESHIREIALWLSEHHMDSTGLSTDSLYDAGFPGALSLGDVVCGMAAVRITEKDIVFWFRSHTAAEIRWGGAKHDPGEKDDGRRMHPRSSFKAFLEVVKSRSLPWKDYEMDAIHSLQLILRNAFKEMDSMDITTNAINTRLNDLRIEGMQELEAVTSEMVRLIETATVPILAVDVDGLVNGWNIKIAELTGLSVGDAIGKHLLTLIENSSVGIVKKMLEMALKGEEEKNVQFEIKTHGSKVDCGPIRLVVNACASRDIHDNVVGVCFVAQDITAQKTVMDKFTRIEGDYKAIVQNPNPLIPPIFGTDEFGWCCEWNAAMTKVTGWKREEVMDKMLLGEVFGTQMACCRLKNQEAFVNFGIVLNKAMTGLETAKVAFGFFARSGKYVECLLSVSKKLDVEGVVTGVFCFLQLASPELQQALHVQRISEQTALKRLKALTYMKRQIRNPLSGMMFSRKMLEATELGTEQKQLLHTSAQCQCQLSKVLDDSDLDSIIDGYLDLEMAEFTLHDVLVASLSQVMAKSNTKAIRIVNDVKEQIVTETLYGDSLRLQQAIADFLLISINFTPNGGQVVVTATLTKEQIGQSVHLVNLELR</sequence>
<dbReference type="Gene3D" id="3.30.450.40">
    <property type="match status" value="1"/>
</dbReference>
<feature type="domain" description="PAS" evidence="11">
    <location>
        <begin position="617"/>
        <end position="687"/>
    </location>
</feature>
<comment type="similarity">
    <text evidence="1">Belongs to the phytochrome family.</text>
</comment>
<evidence type="ECO:0000256" key="4">
    <source>
        <dbReference type="ARBA" id="ARBA00022991"/>
    </source>
</evidence>
<dbReference type="InterPro" id="IPR013515">
    <property type="entry name" value="Phytochrome_cen-reg"/>
</dbReference>
<dbReference type="InterPro" id="IPR000014">
    <property type="entry name" value="PAS"/>
</dbReference>
<dbReference type="InterPro" id="IPR013654">
    <property type="entry name" value="PAS_2"/>
</dbReference>
<evidence type="ECO:0000313" key="12">
    <source>
        <dbReference type="EMBL" id="QHN77145.1"/>
    </source>
</evidence>
<evidence type="ECO:0000313" key="14">
    <source>
        <dbReference type="Proteomes" id="UP000289738"/>
    </source>
</evidence>
<dbReference type="Pfam" id="PF00360">
    <property type="entry name" value="PHY"/>
    <property type="match status" value="1"/>
</dbReference>
<keyword evidence="7" id="KW-0675">Receptor</keyword>
<dbReference type="Proteomes" id="UP000289738">
    <property type="component" value="Chromosome B09"/>
</dbReference>
<keyword evidence="2" id="KW-0600">Photoreceptor protein</keyword>
<dbReference type="PRINTS" id="PR01033">
    <property type="entry name" value="PHYTOCHROME"/>
</dbReference>
<evidence type="ECO:0000256" key="8">
    <source>
        <dbReference type="SAM" id="MobiDB-lite"/>
    </source>
</evidence>
<dbReference type="Gene3D" id="3.30.450.270">
    <property type="match status" value="1"/>
</dbReference>
<keyword evidence="4" id="KW-0157">Chromophore</keyword>
<dbReference type="PANTHER" id="PTHR47876">
    <property type="entry name" value="OS08G0260000 PROTEIN"/>
    <property type="match status" value="1"/>
</dbReference>
<dbReference type="InterPro" id="IPR016132">
    <property type="entry name" value="Phyto_chromo_attachment"/>
</dbReference>
<gene>
    <name evidence="13" type="ORF">Ahy_B09g096187</name>
    <name evidence="12" type="ORF">DS421_19g650100</name>
</gene>
<dbReference type="SMART" id="SM00388">
    <property type="entry name" value="HisKA"/>
    <property type="match status" value="1"/>
</dbReference>
<feature type="region of interest" description="Disordered" evidence="8">
    <location>
        <begin position="1"/>
        <end position="24"/>
    </location>
</feature>
<dbReference type="Pfam" id="PF00989">
    <property type="entry name" value="PAS"/>
    <property type="match status" value="2"/>
</dbReference>
<evidence type="ECO:0000256" key="6">
    <source>
        <dbReference type="ARBA" id="ARBA00023163"/>
    </source>
</evidence>
<dbReference type="InterPro" id="IPR013767">
    <property type="entry name" value="PAS_fold"/>
</dbReference>
<dbReference type="FunFam" id="3.30.450.20:FF:000039">
    <property type="entry name" value="Phytochrome"/>
    <property type="match status" value="1"/>
</dbReference>
<dbReference type="SMART" id="SM00065">
    <property type="entry name" value="GAF"/>
    <property type="match status" value="1"/>
</dbReference>
<proteinExistence type="inferred from homology"/>
<evidence type="ECO:0000259" key="10">
    <source>
        <dbReference type="PROSITE" id="PS50109"/>
    </source>
</evidence>
<dbReference type="InterPro" id="IPR036890">
    <property type="entry name" value="HATPase_C_sf"/>
</dbReference>
<dbReference type="Gene3D" id="3.30.565.10">
    <property type="entry name" value="Histidine kinase-like ATPase, C-terminal domain"/>
    <property type="match status" value="1"/>
</dbReference>
<evidence type="ECO:0000256" key="5">
    <source>
        <dbReference type="ARBA" id="ARBA00023015"/>
    </source>
</evidence>
<dbReference type="PROSITE" id="PS00245">
    <property type="entry name" value="PHYTOCHROME_1"/>
    <property type="match status" value="1"/>
</dbReference>